<keyword evidence="3" id="KW-1185">Reference proteome</keyword>
<evidence type="ECO:0000313" key="3">
    <source>
        <dbReference type="Proteomes" id="UP000032180"/>
    </source>
</evidence>
<dbReference type="Gramene" id="LPERR10G01290.1">
    <property type="protein sequence ID" value="LPERR10G01290.1"/>
    <property type="gene ID" value="LPERR10G01290"/>
</dbReference>
<dbReference type="eggNOG" id="ENOG502R1MH">
    <property type="taxonomic scope" value="Eukaryota"/>
</dbReference>
<dbReference type="PANTHER" id="PTHR40891">
    <property type="entry name" value="DUF295 DOMAIN-CONTAINING PROTEIN"/>
    <property type="match status" value="1"/>
</dbReference>
<dbReference type="PANTHER" id="PTHR40891:SF1">
    <property type="entry name" value="DUF295 DOMAIN-CONTAINING PROTEIN"/>
    <property type="match status" value="1"/>
</dbReference>
<dbReference type="EnsemblPlants" id="LPERR10G01290.1">
    <property type="protein sequence ID" value="LPERR10G01290.1"/>
    <property type="gene ID" value="LPERR10G01290"/>
</dbReference>
<dbReference type="Pfam" id="PF03478">
    <property type="entry name" value="Beta-prop_KIB1-4"/>
    <property type="match status" value="1"/>
</dbReference>
<dbReference type="AlphaFoldDB" id="A0A0D9XHL6"/>
<dbReference type="HOGENOM" id="CLU_032864_2_0_1"/>
<protein>
    <recommendedName>
        <fullName evidence="1">KIB1-4 beta-propeller domain-containing protein</fullName>
    </recommendedName>
</protein>
<dbReference type="InterPro" id="IPR005174">
    <property type="entry name" value="KIB1-4_b-propeller"/>
</dbReference>
<sequence>MSTSTSRQQAAASSPPLLVLYDDGTNADHQRRTTLYSVADDVHRPYDIDDELLRTKRSWVTTSHGGWVLTFDPETLATFLWNPHATTNVITLPSFGQSPPTLKASCTLSNKPTSRRFTVVMVDTNSNVMWYCHVSSPAAVSSSLSSWTKQEYDDDDDELRSICCLAPSPCGGDGKFYYLISRGLYGVLDFSAPDQPVFGTVRLKPISLFAMNDILVYSPFLLDINGKLCRVFIFHGDTCNIVIDVAIDRVDIEKQRHTAIRSIGDRAILVGGTHDFAGWCRASCHGLLPNSIYWMNPRDSTLRVYRIGHNTEEIRTRLIVSPTPSSNLCPAQQ</sequence>
<evidence type="ECO:0000259" key="1">
    <source>
        <dbReference type="Pfam" id="PF03478"/>
    </source>
</evidence>
<feature type="domain" description="KIB1-4 beta-propeller" evidence="1">
    <location>
        <begin position="36"/>
        <end position="305"/>
    </location>
</feature>
<accession>A0A0D9XHL6</accession>
<organism evidence="2 3">
    <name type="scientific">Leersia perrieri</name>
    <dbReference type="NCBI Taxonomy" id="77586"/>
    <lineage>
        <taxon>Eukaryota</taxon>
        <taxon>Viridiplantae</taxon>
        <taxon>Streptophyta</taxon>
        <taxon>Embryophyta</taxon>
        <taxon>Tracheophyta</taxon>
        <taxon>Spermatophyta</taxon>
        <taxon>Magnoliopsida</taxon>
        <taxon>Liliopsida</taxon>
        <taxon>Poales</taxon>
        <taxon>Poaceae</taxon>
        <taxon>BOP clade</taxon>
        <taxon>Oryzoideae</taxon>
        <taxon>Oryzeae</taxon>
        <taxon>Oryzinae</taxon>
        <taxon>Leersia</taxon>
    </lineage>
</organism>
<evidence type="ECO:0000313" key="2">
    <source>
        <dbReference type="EnsemblPlants" id="LPERR10G01290.1"/>
    </source>
</evidence>
<name>A0A0D9XHL6_9ORYZ</name>
<reference evidence="2 3" key="1">
    <citation type="submission" date="2012-08" db="EMBL/GenBank/DDBJ databases">
        <title>Oryza genome evolution.</title>
        <authorList>
            <person name="Wing R.A."/>
        </authorList>
    </citation>
    <scope>NUCLEOTIDE SEQUENCE</scope>
</reference>
<proteinExistence type="predicted"/>
<dbReference type="Proteomes" id="UP000032180">
    <property type="component" value="Chromosome 10"/>
</dbReference>
<reference evidence="3" key="2">
    <citation type="submission" date="2013-12" db="EMBL/GenBank/DDBJ databases">
        <authorList>
            <person name="Yu Y."/>
            <person name="Lee S."/>
            <person name="de Baynast K."/>
            <person name="Wissotski M."/>
            <person name="Liu L."/>
            <person name="Talag J."/>
            <person name="Goicoechea J."/>
            <person name="Angelova A."/>
            <person name="Jetty R."/>
            <person name="Kudrna D."/>
            <person name="Golser W."/>
            <person name="Rivera L."/>
            <person name="Zhang J."/>
            <person name="Wing R."/>
        </authorList>
    </citation>
    <scope>NUCLEOTIDE SEQUENCE</scope>
</reference>
<reference evidence="2" key="3">
    <citation type="submission" date="2015-04" db="UniProtKB">
        <authorList>
            <consortium name="EnsemblPlants"/>
        </authorList>
    </citation>
    <scope>IDENTIFICATION</scope>
</reference>